<dbReference type="EMBL" id="CABFWN010000001">
    <property type="protein sequence ID" value="VUG15827.1"/>
    <property type="molecule type" value="Genomic_DNA"/>
</dbReference>
<dbReference type="SMART" id="SM00768">
    <property type="entry name" value="X8"/>
    <property type="match status" value="1"/>
</dbReference>
<evidence type="ECO:0000313" key="14">
    <source>
        <dbReference type="Proteomes" id="UP000478008"/>
    </source>
</evidence>
<dbReference type="SMR" id="A0A7D9GYF3"/>
<dbReference type="Pfam" id="PF07983">
    <property type="entry name" value="X8"/>
    <property type="match status" value="1"/>
</dbReference>
<evidence type="ECO:0000313" key="13">
    <source>
        <dbReference type="EMBL" id="VUG15827.1"/>
    </source>
</evidence>
<keyword evidence="8" id="KW-0325">Glycoprotein</keyword>
<dbReference type="Gene3D" id="1.20.58.1040">
    <property type="match status" value="1"/>
</dbReference>
<dbReference type="EC" id="2.4.1.-" evidence="10"/>
<dbReference type="InterPro" id="IPR017853">
    <property type="entry name" value="GH"/>
</dbReference>
<dbReference type="Pfam" id="PF03198">
    <property type="entry name" value="Glyco_hydro_72"/>
    <property type="match status" value="1"/>
</dbReference>
<keyword evidence="14" id="KW-1185">Reference proteome</keyword>
<evidence type="ECO:0000256" key="5">
    <source>
        <dbReference type="ARBA" id="ARBA00022729"/>
    </source>
</evidence>
<dbReference type="Gene3D" id="3.20.20.80">
    <property type="entry name" value="Glycosidases"/>
    <property type="match status" value="1"/>
</dbReference>
<evidence type="ECO:0000256" key="10">
    <source>
        <dbReference type="RuleBase" id="RU361209"/>
    </source>
</evidence>
<feature type="chain" id="PRO_5041478854" description="1,3-beta-glucanosyltransferase" evidence="10">
    <location>
        <begin position="23"/>
        <end position="541"/>
    </location>
</feature>
<evidence type="ECO:0000256" key="2">
    <source>
        <dbReference type="ARBA" id="ARBA00007528"/>
    </source>
</evidence>
<evidence type="ECO:0000256" key="7">
    <source>
        <dbReference type="ARBA" id="ARBA00023157"/>
    </source>
</evidence>
<keyword evidence="7" id="KW-1015">Disulfide bond</keyword>
<dbReference type="GO" id="GO:0030445">
    <property type="term" value="C:yeast-form cell wall"/>
    <property type="evidence" value="ECO:0007669"/>
    <property type="project" value="UniProtKB-ARBA"/>
</dbReference>
<evidence type="ECO:0000256" key="6">
    <source>
        <dbReference type="ARBA" id="ARBA00023136"/>
    </source>
</evidence>
<feature type="domain" description="X8" evidence="12">
    <location>
        <begin position="377"/>
        <end position="464"/>
    </location>
</feature>
<evidence type="ECO:0000256" key="4">
    <source>
        <dbReference type="ARBA" id="ARBA00022622"/>
    </source>
</evidence>
<feature type="compositionally biased region" description="Low complexity" evidence="11">
    <location>
        <begin position="486"/>
        <end position="513"/>
    </location>
</feature>
<keyword evidence="6 10" id="KW-0472">Membrane</keyword>
<evidence type="ECO:0000256" key="9">
    <source>
        <dbReference type="ARBA" id="ARBA00023288"/>
    </source>
</evidence>
<dbReference type="InterPro" id="IPR004886">
    <property type="entry name" value="Glucanosyltransferase"/>
</dbReference>
<evidence type="ECO:0000256" key="11">
    <source>
        <dbReference type="SAM" id="MobiDB-lite"/>
    </source>
</evidence>
<comment type="subcellular location">
    <subcellularLocation>
        <location evidence="1 10">Cell membrane</location>
        <topology evidence="1 10">Lipid-anchor</topology>
        <topology evidence="1 10">GPI-anchor</topology>
    </subcellularLocation>
</comment>
<dbReference type="InterPro" id="IPR012946">
    <property type="entry name" value="X8"/>
</dbReference>
<dbReference type="SUPFAM" id="SSF51445">
    <property type="entry name" value="(Trans)glycosidases"/>
    <property type="match status" value="1"/>
</dbReference>
<evidence type="ECO:0000256" key="1">
    <source>
        <dbReference type="ARBA" id="ARBA00004609"/>
    </source>
</evidence>
<dbReference type="PANTHER" id="PTHR31468">
    <property type="entry name" value="1,3-BETA-GLUCANOSYLTRANSFERASE GAS1"/>
    <property type="match status" value="1"/>
</dbReference>
<gene>
    <name evidence="13" type="primary">GAS1</name>
    <name evidence="13" type="ORF">DEBR0S1_01002G</name>
</gene>
<dbReference type="GO" id="GO:0071970">
    <property type="term" value="P:fungal-type cell wall (1-&gt;3)-beta-D-glucan biosynthetic process"/>
    <property type="evidence" value="ECO:0007669"/>
    <property type="project" value="TreeGrafter"/>
</dbReference>
<dbReference type="FunFam" id="1.20.58.1040:FF:000005">
    <property type="entry name" value="1,3-beta-glucanosyltransferase"/>
    <property type="match status" value="1"/>
</dbReference>
<evidence type="ECO:0000259" key="12">
    <source>
        <dbReference type="SMART" id="SM00768"/>
    </source>
</evidence>
<proteinExistence type="inferred from homology"/>
<keyword evidence="5 10" id="KW-0732">Signal</keyword>
<dbReference type="GO" id="GO:0098552">
    <property type="term" value="C:side of membrane"/>
    <property type="evidence" value="ECO:0007669"/>
    <property type="project" value="UniProtKB-KW"/>
</dbReference>
<dbReference type="Proteomes" id="UP000478008">
    <property type="component" value="Unassembled WGS sequence"/>
</dbReference>
<keyword evidence="9 10" id="KW-0449">Lipoprotein</keyword>
<name>A0A7D9GYF3_DEKBR</name>
<dbReference type="GO" id="GO:0031505">
    <property type="term" value="P:fungal-type cell wall organization"/>
    <property type="evidence" value="ECO:0007669"/>
    <property type="project" value="UniProtKB-ARBA"/>
</dbReference>
<protein>
    <recommendedName>
        <fullName evidence="10">1,3-beta-glucanosyltransferase</fullName>
        <ecNumber evidence="10">2.4.1.-</ecNumber>
    </recommendedName>
</protein>
<keyword evidence="3" id="KW-1003">Cell membrane</keyword>
<sequence length="541" mass="57800">MFYSALAQAASVLLGLSATAFADSSFPTIDVVGNKFFYSNNGSEFYIRGIAYQADVSGQDNDSFVDPLADESSCQRDIPYLTELNTNVIRVYALNTEKDHSGCMKLLKENDIYVIADLAEPTLSISTDDPEWNLELYDRYTSVIDELQQYDNVLGFFAGNEVITNKTNSDSAAFVKAAIRDMKSYMSKEGYRSIPIGYAANDDANTRVYSADYFACGDSDVRADFYGINMYEWCGESSFSSSGYESRTEEFSNLSIPVFFSEYGCNTVQPRKFTEIATLFSSEMTDVWSGGIVYMYFQETNNYGLVSVDGDTVSTMADFKYYSSEINNVSPTSASESAASASSQSMSCPATNAHWSANPTLPPTPKEAICNCMAEANSCVVDSSVSSDDYADLYSVVCGLVDCSGIDADGKKGEYGAYSFCDNKDKLDFVLNLYYEKEGQESSACDFSGSASLRSGSTASSCSSVLSQAGSSGLGTVSASVADNTKSGSGSASATGTDSAADSSSSSSSSSSKAGANTLAPSAYGFSITMSVGTLLSLLFL</sequence>
<evidence type="ECO:0000256" key="3">
    <source>
        <dbReference type="ARBA" id="ARBA00022475"/>
    </source>
</evidence>
<feature type="region of interest" description="Disordered" evidence="11">
    <location>
        <begin position="484"/>
        <end position="513"/>
    </location>
</feature>
<organism evidence="13 14">
    <name type="scientific">Dekkera bruxellensis</name>
    <name type="common">Brettanomyces custersii</name>
    <dbReference type="NCBI Taxonomy" id="5007"/>
    <lineage>
        <taxon>Eukaryota</taxon>
        <taxon>Fungi</taxon>
        <taxon>Dikarya</taxon>
        <taxon>Ascomycota</taxon>
        <taxon>Saccharomycotina</taxon>
        <taxon>Pichiomycetes</taxon>
        <taxon>Pichiales</taxon>
        <taxon>Pichiaceae</taxon>
        <taxon>Brettanomyces</taxon>
    </lineage>
</organism>
<comment type="similarity">
    <text evidence="2 10">Belongs to the glycosyl hydrolase 72 family.</text>
</comment>
<comment type="function">
    <text evidence="10">Splits internally a 1,3-beta-glucan molecule and transfers the newly generated reducing end (the donor) to the non-reducing end of another 1,3-beta-glucan molecule (the acceptor) forming a 1,3-beta linkage, resulting in the elongation of 1,3-beta-glucan chains in the cell wall.</text>
</comment>
<keyword evidence="4 10" id="KW-0336">GPI-anchor</keyword>
<dbReference type="AlphaFoldDB" id="A0A7D9GYF3"/>
<dbReference type="FunFam" id="3.20.20.80:FF:000038">
    <property type="entry name" value="1,3-beta-glucanosyltransferase"/>
    <property type="match status" value="1"/>
</dbReference>
<accession>A0A7D9GYF3</accession>
<feature type="signal peptide" evidence="10">
    <location>
        <begin position="1"/>
        <end position="22"/>
    </location>
</feature>
<evidence type="ECO:0000256" key="8">
    <source>
        <dbReference type="ARBA" id="ARBA00023180"/>
    </source>
</evidence>
<keyword evidence="10" id="KW-0808">Transferase</keyword>
<dbReference type="PANTHER" id="PTHR31468:SF2">
    <property type="entry name" value="1,3-BETA-GLUCANOSYLTRANSFERASE GAS1"/>
    <property type="match status" value="1"/>
</dbReference>
<dbReference type="GO" id="GO:0005886">
    <property type="term" value="C:plasma membrane"/>
    <property type="evidence" value="ECO:0007669"/>
    <property type="project" value="UniProtKB-SubCell"/>
</dbReference>
<dbReference type="GO" id="GO:0031982">
    <property type="term" value="C:vesicle"/>
    <property type="evidence" value="ECO:0007669"/>
    <property type="project" value="UniProtKB-ARBA"/>
</dbReference>
<reference evidence="13 14" key="1">
    <citation type="submission" date="2019-07" db="EMBL/GenBank/DDBJ databases">
        <authorList>
            <person name="Friedrich A."/>
            <person name="Schacherer J."/>
        </authorList>
    </citation>
    <scope>NUCLEOTIDE SEQUENCE [LARGE SCALE GENOMIC DNA]</scope>
</reference>
<dbReference type="GO" id="GO:0042124">
    <property type="term" value="F:1,3-beta-glucanosyltransferase activity"/>
    <property type="evidence" value="ECO:0007669"/>
    <property type="project" value="TreeGrafter"/>
</dbReference>